<accession>A0A4R9G4Q0</accession>
<dbReference type="Gene3D" id="3.30.1330.40">
    <property type="entry name" value="RutC-like"/>
    <property type="match status" value="1"/>
</dbReference>
<protein>
    <submittedName>
        <fullName evidence="2">RidA family protein</fullName>
    </submittedName>
</protein>
<dbReference type="RefSeq" id="WP_135769189.1">
    <property type="nucleotide sequence ID" value="NZ_RQET01000013.1"/>
</dbReference>
<keyword evidence="3" id="KW-1185">Reference proteome</keyword>
<dbReference type="Pfam" id="PF14588">
    <property type="entry name" value="YjgF_endoribonc"/>
    <property type="match status" value="1"/>
</dbReference>
<comment type="caution">
    <text evidence="2">The sequence shown here is derived from an EMBL/GenBank/DDBJ whole genome shotgun (WGS) entry which is preliminary data.</text>
</comment>
<reference evidence="2" key="1">
    <citation type="journal article" date="2019" name="PLoS Negl. Trop. Dis.">
        <title>Revisiting the worldwide diversity of Leptospira species in the environment.</title>
        <authorList>
            <person name="Vincent A.T."/>
            <person name="Schiettekatte O."/>
            <person name="Bourhy P."/>
            <person name="Veyrier F.J."/>
            <person name="Picardeau M."/>
        </authorList>
    </citation>
    <scope>NUCLEOTIDE SEQUENCE [LARGE SCALE GENOMIC DNA]</scope>
    <source>
        <strain evidence="2">SSW15</strain>
    </source>
</reference>
<dbReference type="EMBL" id="RQET01000013">
    <property type="protein sequence ID" value="TGK06506.1"/>
    <property type="molecule type" value="Genomic_DNA"/>
</dbReference>
<sequence>MNVLEKIKSLGLEFPPAPKAIASYIPANRSDRLVFTSGQLPMKDGKLVVSGALGFDLLVSDVKEATEQATLNGLAAISALIGGLDKIKSIVKVGVFVASSSTFFEQHLVANYASNLLLELFGESGRHARFAVGCVALPLGAPVEVEITAEIE</sequence>
<dbReference type="PANTHER" id="PTHR43760">
    <property type="entry name" value="ENDORIBONUCLEASE-RELATED"/>
    <property type="match status" value="1"/>
</dbReference>
<dbReference type="CDD" id="cd02199">
    <property type="entry name" value="YjgF_YER057c_UK114_like_1"/>
    <property type="match status" value="1"/>
</dbReference>
<dbReference type="SUPFAM" id="SSF55298">
    <property type="entry name" value="YjgF-like"/>
    <property type="match status" value="1"/>
</dbReference>
<name>A0A4R9G4Q0_9LEPT</name>
<proteinExistence type="predicted"/>
<dbReference type="OrthoDB" id="9806350at2"/>
<dbReference type="InterPro" id="IPR035959">
    <property type="entry name" value="RutC-like_sf"/>
</dbReference>
<evidence type="ECO:0000313" key="2">
    <source>
        <dbReference type="EMBL" id="TGK06506.1"/>
    </source>
</evidence>
<dbReference type="InterPro" id="IPR013813">
    <property type="entry name" value="Endoribo_LPSP/chorism_mut-like"/>
</dbReference>
<feature type="domain" description="Endoribonuclease L-PSP/chorismate mutase-like" evidence="1">
    <location>
        <begin position="9"/>
        <end position="150"/>
    </location>
</feature>
<evidence type="ECO:0000259" key="1">
    <source>
        <dbReference type="Pfam" id="PF14588"/>
    </source>
</evidence>
<gene>
    <name evidence="2" type="ORF">EHO60_15880</name>
</gene>
<dbReference type="AlphaFoldDB" id="A0A4R9G4Q0"/>
<evidence type="ECO:0000313" key="3">
    <source>
        <dbReference type="Proteomes" id="UP000298458"/>
    </source>
</evidence>
<dbReference type="Proteomes" id="UP000298458">
    <property type="component" value="Unassembled WGS sequence"/>
</dbReference>
<organism evidence="2 3">
    <name type="scientific">Leptospira fletcheri</name>
    <dbReference type="NCBI Taxonomy" id="2484981"/>
    <lineage>
        <taxon>Bacteria</taxon>
        <taxon>Pseudomonadati</taxon>
        <taxon>Spirochaetota</taxon>
        <taxon>Spirochaetia</taxon>
        <taxon>Leptospirales</taxon>
        <taxon>Leptospiraceae</taxon>
        <taxon>Leptospira</taxon>
    </lineage>
</organism>
<dbReference type="PANTHER" id="PTHR43760:SF1">
    <property type="entry name" value="ENDORIBONUCLEASE L-PSP_CHORISMATE MUTASE-LIKE DOMAIN-CONTAINING PROTEIN"/>
    <property type="match status" value="1"/>
</dbReference>